<accession>A0A6H5HMM9</accession>
<keyword evidence="1" id="KW-0175">Coiled coil</keyword>
<proteinExistence type="predicted"/>
<dbReference type="OrthoDB" id="6629429at2759"/>
<feature type="region of interest" description="Disordered" evidence="2">
    <location>
        <begin position="183"/>
        <end position="205"/>
    </location>
</feature>
<dbReference type="EMBL" id="CADCXU010034126">
    <property type="protein sequence ID" value="CAB0019582.1"/>
    <property type="molecule type" value="Genomic_DNA"/>
</dbReference>
<evidence type="ECO:0000313" key="4">
    <source>
        <dbReference type="Proteomes" id="UP000479000"/>
    </source>
</evidence>
<name>A0A6H5HMM9_9HEMI</name>
<protein>
    <submittedName>
        <fullName evidence="3">Uncharacterized protein</fullName>
    </submittedName>
</protein>
<gene>
    <name evidence="3" type="ORF">NTEN_LOCUS23294</name>
</gene>
<organism evidence="3 4">
    <name type="scientific">Nesidiocoris tenuis</name>
    <dbReference type="NCBI Taxonomy" id="355587"/>
    <lineage>
        <taxon>Eukaryota</taxon>
        <taxon>Metazoa</taxon>
        <taxon>Ecdysozoa</taxon>
        <taxon>Arthropoda</taxon>
        <taxon>Hexapoda</taxon>
        <taxon>Insecta</taxon>
        <taxon>Pterygota</taxon>
        <taxon>Neoptera</taxon>
        <taxon>Paraneoptera</taxon>
        <taxon>Hemiptera</taxon>
        <taxon>Heteroptera</taxon>
        <taxon>Panheteroptera</taxon>
        <taxon>Cimicomorpha</taxon>
        <taxon>Miridae</taxon>
        <taxon>Dicyphina</taxon>
        <taxon>Nesidiocoris</taxon>
    </lineage>
</organism>
<sequence>MNARSGNPSDANKGAASEDKLDQILAKLRKLDQLDVLEEKIDRIAKDLKEDVSRVEDKVDALATRVVSLERQVRKRNLLWFGVEEQQDPGKNKTDLASLLDLINNTMGVVCTQEDFEEPVRYGRTQREGVCRPICIEVRRLELKRKILSARQTLSETSIYVKEDLPIEERERRKAWRAANLKETRKRPPTSPLDEKIRQNPRTGNIRHAPKKRRRLLAVLQHRPTHNQPSKVDQSWNASSIDMHHKNMSLYLHSAYSAIPTNHINFQASCSPTEQQSVITLDTQQDIRTGSGQGHQALQERPCRIGLRPRDVPSVCGSQWTPSTMAENEPLRQVQEMECKRIVRQKTNERSPFGNSVGILSTPNLQDEIKVSGSSCV</sequence>
<keyword evidence="4" id="KW-1185">Reference proteome</keyword>
<dbReference type="Proteomes" id="UP000479000">
    <property type="component" value="Unassembled WGS sequence"/>
</dbReference>
<feature type="coiled-coil region" evidence="1">
    <location>
        <begin position="34"/>
        <end position="72"/>
    </location>
</feature>
<evidence type="ECO:0000256" key="2">
    <source>
        <dbReference type="SAM" id="MobiDB-lite"/>
    </source>
</evidence>
<evidence type="ECO:0000313" key="3">
    <source>
        <dbReference type="EMBL" id="CAB0019582.1"/>
    </source>
</evidence>
<evidence type="ECO:0000256" key="1">
    <source>
        <dbReference type="SAM" id="Coils"/>
    </source>
</evidence>
<dbReference type="AlphaFoldDB" id="A0A6H5HMM9"/>
<reference evidence="3 4" key="1">
    <citation type="submission" date="2020-02" db="EMBL/GenBank/DDBJ databases">
        <authorList>
            <person name="Ferguson B K."/>
        </authorList>
    </citation>
    <scope>NUCLEOTIDE SEQUENCE [LARGE SCALE GENOMIC DNA]</scope>
</reference>